<keyword evidence="3 12" id="KW-0812">Transmembrane</keyword>
<comment type="cofactor">
    <cofactor evidence="1 12">
        <name>heme b</name>
        <dbReference type="ChEBI" id="CHEBI:60344"/>
    </cofactor>
</comment>
<dbReference type="PANTHER" id="PTHR23289">
    <property type="entry name" value="CYTOCHROME C OXIDASE ASSEMBLY PROTEIN COX15"/>
    <property type="match status" value="1"/>
</dbReference>
<evidence type="ECO:0000256" key="13">
    <source>
        <dbReference type="SAM" id="MobiDB-lite"/>
    </source>
</evidence>
<dbReference type="PATRIC" id="fig|270351.10.peg.5014"/>
<evidence type="ECO:0000256" key="9">
    <source>
        <dbReference type="ARBA" id="ARBA00023136"/>
    </source>
</evidence>
<dbReference type="AlphaFoldDB" id="A0A0C6FLR7"/>
<reference evidence="15" key="2">
    <citation type="submission" date="2015-01" db="EMBL/GenBank/DDBJ databases">
        <title>Complete genome sequence of Methylobacterium aquaticum strain 22A.</title>
        <authorList>
            <person name="Tani A."/>
            <person name="Ogura Y."/>
            <person name="Hayashi T."/>
        </authorList>
    </citation>
    <scope>NUCLEOTIDE SEQUENCE [LARGE SCALE GENOMIC DNA]</scope>
    <source>
        <strain evidence="15">MA-22A</strain>
    </source>
</reference>
<feature type="compositionally biased region" description="Basic and acidic residues" evidence="13">
    <location>
        <begin position="321"/>
        <end position="335"/>
    </location>
</feature>
<feature type="compositionally biased region" description="Gly residues" evidence="13">
    <location>
        <begin position="208"/>
        <end position="225"/>
    </location>
</feature>
<dbReference type="STRING" id="270351.Maq22A_c26125"/>
<evidence type="ECO:0000256" key="8">
    <source>
        <dbReference type="ARBA" id="ARBA00023133"/>
    </source>
</evidence>
<dbReference type="InterPro" id="IPR023754">
    <property type="entry name" value="HemeA_Synthase_type2"/>
</dbReference>
<evidence type="ECO:0000313" key="15">
    <source>
        <dbReference type="Proteomes" id="UP000061432"/>
    </source>
</evidence>
<protein>
    <recommendedName>
        <fullName evidence="12">Heme A synthase</fullName>
        <shortName evidence="12">HAS</shortName>
        <ecNumber evidence="12">1.17.99.9</ecNumber>
    </recommendedName>
    <alternativeName>
        <fullName evidence="12">Cytochrome aa3-controlling protein</fullName>
    </alternativeName>
</protein>
<reference evidence="14 15" key="1">
    <citation type="journal article" date="2015" name="Genome Announc.">
        <title>Complete Genome Sequence of Methylobacterium aquaticum Strain 22A, Isolated from Racomitrium japonicum Moss.</title>
        <authorList>
            <person name="Tani A."/>
            <person name="Ogura Y."/>
            <person name="Hayashi T."/>
            <person name="Kimbara K."/>
        </authorList>
    </citation>
    <scope>NUCLEOTIDE SEQUENCE [LARGE SCALE GENOMIC DNA]</scope>
    <source>
        <strain evidence="14 15">MA-22A</strain>
    </source>
</reference>
<keyword evidence="9 12" id="KW-0472">Membrane</keyword>
<feature type="compositionally biased region" description="Basic and acidic residues" evidence="13">
    <location>
        <begin position="50"/>
        <end position="64"/>
    </location>
</feature>
<evidence type="ECO:0000313" key="14">
    <source>
        <dbReference type="EMBL" id="BAQ48097.1"/>
    </source>
</evidence>
<evidence type="ECO:0000256" key="6">
    <source>
        <dbReference type="ARBA" id="ARBA00023002"/>
    </source>
</evidence>
<feature type="transmembrane region" description="Helical" evidence="12">
    <location>
        <begin position="481"/>
        <end position="501"/>
    </location>
</feature>
<dbReference type="GO" id="GO:0005886">
    <property type="term" value="C:plasma membrane"/>
    <property type="evidence" value="ECO:0007669"/>
    <property type="project" value="UniProtKB-SubCell"/>
</dbReference>
<evidence type="ECO:0000256" key="2">
    <source>
        <dbReference type="ARBA" id="ARBA00004141"/>
    </source>
</evidence>
<dbReference type="Proteomes" id="UP000061432">
    <property type="component" value="Chromosome"/>
</dbReference>
<dbReference type="UniPathway" id="UPA00269">
    <property type="reaction ID" value="UER00713"/>
</dbReference>
<comment type="subunit">
    <text evidence="12">Interacts with CtaB.</text>
</comment>
<dbReference type="KEGG" id="maqu:Maq22A_c26125"/>
<keyword evidence="6 12" id="KW-0560">Oxidoreductase</keyword>
<accession>A0A0C6FLR7</accession>
<proteinExistence type="inferred from homology"/>
<feature type="transmembrane region" description="Helical" evidence="12">
    <location>
        <begin position="728"/>
        <end position="745"/>
    </location>
</feature>
<evidence type="ECO:0000256" key="4">
    <source>
        <dbReference type="ARBA" id="ARBA00022723"/>
    </source>
</evidence>
<keyword evidence="7 12" id="KW-0408">Iron</keyword>
<feature type="compositionally biased region" description="Basic residues" evidence="13">
    <location>
        <begin position="271"/>
        <end position="291"/>
    </location>
</feature>
<gene>
    <name evidence="12 14" type="primary">ctaA</name>
    <name evidence="14" type="ORF">Maq22A_c26125</name>
</gene>
<feature type="transmembrane region" description="Helical" evidence="12">
    <location>
        <begin position="757"/>
        <end position="779"/>
    </location>
</feature>
<comment type="function">
    <text evidence="12">Catalyzes the conversion of heme O to heme A by two successive hydroxylations of the methyl group at C8. The first hydroxylation forms heme I, the second hydroxylation results in an unstable dihydroxymethyl group, which spontaneously dehydrates, resulting in the formyl group of heme A.</text>
</comment>
<feature type="compositionally biased region" description="Basic and acidic residues" evidence="13">
    <location>
        <begin position="114"/>
        <end position="124"/>
    </location>
</feature>
<comment type="subcellular location">
    <subcellularLocation>
        <location evidence="12">Cell membrane</location>
        <topology evidence="12">Multi-pass membrane protein</topology>
    </subcellularLocation>
    <subcellularLocation>
        <location evidence="2">Membrane</location>
        <topology evidence="2">Multi-pass membrane protein</topology>
    </subcellularLocation>
</comment>
<feature type="binding site" description="axial binding residue" evidence="12">
    <location>
        <position position="726"/>
    </location>
    <ligand>
        <name>heme</name>
        <dbReference type="ChEBI" id="CHEBI:30413"/>
    </ligand>
    <ligandPart>
        <name>Fe</name>
        <dbReference type="ChEBI" id="CHEBI:18248"/>
    </ligandPart>
</feature>
<keyword evidence="5 12" id="KW-1133">Transmembrane helix</keyword>
<dbReference type="GO" id="GO:0046872">
    <property type="term" value="F:metal ion binding"/>
    <property type="evidence" value="ECO:0007669"/>
    <property type="project" value="UniProtKB-KW"/>
</dbReference>
<keyword evidence="8 12" id="KW-0350">Heme biosynthesis</keyword>
<sequence>MGAAMELSISLAGGQSAVGLATARCRHASSVGFGTGRSIAVPAPKGTGAIRDDDAARDRADERHLPRRRRRRPDRDRRRDGPGRAQPQRLPRAAGTHGLPRLFRRRPGAPAPGPDRRRGRDRAQRAPRLPCRRRGAGDAPARRGGRELPLRERAHRGGHRRDRLPRPDRGAPARPEDERADRRRPGPEPPPRHQGGVGPAPRRHRGGRAGGTAGAGLPPGAGPGFGLHREPRHPQYRGRGQRHADRPGRTHPRLRHRARQRAHRRLDARAHRPRARRQRPHRRPRPARRAAARLAPRPPVLRPPAAEVARSQLVLAQARRPALDRGWRRDADRLHGKGGRPRPRPRLRPAGPLDRRRRRGPQRRIAAPAQLPPACRDHDGGRHRLVLGLPGGPGLRLPGGALGGGPADHLPVDHGRAGGDQRRRAGAAGRLRGQCGTAGRCARPVPAGKPSRMSSTSSIGLVPPAAPAAAAPRSRRAVRTWLFVMAALVVAMVAVGGATRLTGSGLSITEWKPVTGAIPPLSGAAWAEEFAKYQATPQYRLLNQGMTLSEFQFIYGWEWGHRLLGRFIGLAFFLPLLVFWLRGQLDRRLGASLLGLGVLGGLQGAVGWIMVASGLQPGMTAVAPIKLALHLTLASGIYAGLVWIAAGLDRRRDEVLPARLSRTALALMVLVLVQIALGGLVAGSKAGLTYNTWPLMDGGLVPGGLFAGTPWIENFVDNVALVQFNHRLVAYALLALAIVHALDARRTMPGTGAARRATALAGLVVAQATLGIVTLLLAVPLWAGLAHQVAAMLVLGMASAHARLGRAPAPVALRAV</sequence>
<evidence type="ECO:0000256" key="12">
    <source>
        <dbReference type="HAMAP-Rule" id="MF_01665"/>
    </source>
</evidence>
<keyword evidence="4 12" id="KW-0479">Metal-binding</keyword>
<comment type="catalytic activity">
    <reaction evidence="11">
        <text>Fe(II)-heme o + 2 A + H2O = Fe(II)-heme a + 2 AH2</text>
        <dbReference type="Rhea" id="RHEA:63388"/>
        <dbReference type="ChEBI" id="CHEBI:13193"/>
        <dbReference type="ChEBI" id="CHEBI:15377"/>
        <dbReference type="ChEBI" id="CHEBI:17499"/>
        <dbReference type="ChEBI" id="CHEBI:60530"/>
        <dbReference type="ChEBI" id="CHEBI:61715"/>
        <dbReference type="EC" id="1.17.99.9"/>
    </reaction>
    <physiologicalReaction direction="left-to-right" evidence="11">
        <dbReference type="Rhea" id="RHEA:63389"/>
    </physiologicalReaction>
</comment>
<dbReference type="InterPro" id="IPR003780">
    <property type="entry name" value="COX15/CtaA_fam"/>
</dbReference>
<feature type="region of interest" description="Disordered" evidence="13">
    <location>
        <begin position="428"/>
        <end position="459"/>
    </location>
</feature>
<evidence type="ECO:0000256" key="3">
    <source>
        <dbReference type="ARBA" id="ARBA00022692"/>
    </source>
</evidence>
<dbReference type="EMBL" id="AP014704">
    <property type="protein sequence ID" value="BAQ48097.1"/>
    <property type="molecule type" value="Genomic_DNA"/>
</dbReference>
<evidence type="ECO:0000256" key="10">
    <source>
        <dbReference type="ARBA" id="ARBA00044501"/>
    </source>
</evidence>
<feature type="region of interest" description="Disordered" evidence="13">
    <location>
        <begin position="321"/>
        <end position="382"/>
    </location>
</feature>
<dbReference type="GO" id="GO:0120547">
    <property type="term" value="F:heme A synthase activity"/>
    <property type="evidence" value="ECO:0007669"/>
    <property type="project" value="UniProtKB-EC"/>
</dbReference>
<feature type="binding site" description="axial binding residue" evidence="12">
    <location>
        <position position="787"/>
    </location>
    <ligand>
        <name>heme</name>
        <dbReference type="ChEBI" id="CHEBI:30413"/>
    </ligand>
    <ligandPart>
        <name>Fe</name>
        <dbReference type="ChEBI" id="CHEBI:18248"/>
    </ligandPart>
</feature>
<evidence type="ECO:0000256" key="5">
    <source>
        <dbReference type="ARBA" id="ARBA00022989"/>
    </source>
</evidence>
<name>A0A0C6FLR7_9HYPH</name>
<keyword evidence="12" id="KW-1003">Cell membrane</keyword>
<feature type="transmembrane region" description="Helical" evidence="12">
    <location>
        <begin position="593"/>
        <end position="615"/>
    </location>
</feature>
<feature type="compositionally biased region" description="Basic residues" evidence="13">
    <location>
        <begin position="336"/>
        <end position="347"/>
    </location>
</feature>
<comment type="pathway">
    <text evidence="10 12">Porphyrin-containing compound metabolism; heme A biosynthesis; heme A from heme O: step 1/1.</text>
</comment>
<dbReference type="Pfam" id="PF02628">
    <property type="entry name" value="COX15-CtaA"/>
    <property type="match status" value="1"/>
</dbReference>
<evidence type="ECO:0000256" key="1">
    <source>
        <dbReference type="ARBA" id="ARBA00001970"/>
    </source>
</evidence>
<dbReference type="GO" id="GO:0006784">
    <property type="term" value="P:heme A biosynthetic process"/>
    <property type="evidence" value="ECO:0007669"/>
    <property type="project" value="UniProtKB-UniRule"/>
</dbReference>
<feature type="compositionally biased region" description="Basic and acidic residues" evidence="13">
    <location>
        <begin position="164"/>
        <end position="186"/>
    </location>
</feature>
<feature type="compositionally biased region" description="Basic and acidic residues" evidence="13">
    <location>
        <begin position="73"/>
        <end position="82"/>
    </location>
</feature>
<organism evidence="14 15">
    <name type="scientific">Methylobacterium aquaticum</name>
    <dbReference type="NCBI Taxonomy" id="270351"/>
    <lineage>
        <taxon>Bacteria</taxon>
        <taxon>Pseudomonadati</taxon>
        <taxon>Pseudomonadota</taxon>
        <taxon>Alphaproteobacteria</taxon>
        <taxon>Hyphomicrobiales</taxon>
        <taxon>Methylobacteriaceae</taxon>
        <taxon>Methylobacterium</taxon>
    </lineage>
</organism>
<dbReference type="EC" id="1.17.99.9" evidence="12"/>
<dbReference type="HAMAP" id="MF_01665">
    <property type="entry name" value="HemeA_synth_type2"/>
    <property type="match status" value="1"/>
</dbReference>
<feature type="region of interest" description="Disordered" evidence="13">
    <location>
        <begin position="31"/>
        <end position="305"/>
    </location>
</feature>
<feature type="compositionally biased region" description="Basic residues" evidence="13">
    <location>
        <begin position="249"/>
        <end position="264"/>
    </location>
</feature>
<feature type="compositionally biased region" description="Basic and acidic residues" evidence="13">
    <location>
        <begin position="140"/>
        <end position="152"/>
    </location>
</feature>
<dbReference type="PANTHER" id="PTHR23289:SF2">
    <property type="entry name" value="CYTOCHROME C OXIDASE ASSEMBLY PROTEIN COX15 HOMOLOG"/>
    <property type="match status" value="1"/>
</dbReference>
<feature type="transmembrane region" description="Helical" evidence="12">
    <location>
        <begin position="627"/>
        <end position="648"/>
    </location>
</feature>
<feature type="transmembrane region" description="Helical" evidence="12">
    <location>
        <begin position="563"/>
        <end position="581"/>
    </location>
</feature>
<evidence type="ECO:0000256" key="11">
    <source>
        <dbReference type="ARBA" id="ARBA00048044"/>
    </source>
</evidence>
<evidence type="ECO:0000256" key="7">
    <source>
        <dbReference type="ARBA" id="ARBA00023004"/>
    </source>
</evidence>
<feature type="transmembrane region" description="Helical" evidence="12">
    <location>
        <begin position="660"/>
        <end position="682"/>
    </location>
</feature>
<comment type="caution">
    <text evidence="12">Lacks conserved residue(s) required for the propagation of feature annotation.</text>
</comment>
<feature type="compositionally biased region" description="Basic residues" evidence="13">
    <location>
        <begin position="153"/>
        <end position="163"/>
    </location>
</feature>
<comment type="similarity">
    <text evidence="12">Belongs to the COX15/CtaA family. Type 2 subfamily.</text>
</comment>